<dbReference type="Gene3D" id="1.20.58.340">
    <property type="entry name" value="Magnesium transport protein CorA, transmembrane region"/>
    <property type="match status" value="1"/>
</dbReference>
<keyword evidence="3" id="KW-1185">Reference proteome</keyword>
<keyword evidence="1" id="KW-0812">Transmembrane</keyword>
<proteinExistence type="predicted"/>
<feature type="transmembrane region" description="Helical" evidence="1">
    <location>
        <begin position="412"/>
        <end position="433"/>
    </location>
</feature>
<dbReference type="EMBL" id="ML978121">
    <property type="protein sequence ID" value="KAF2103839.1"/>
    <property type="molecule type" value="Genomic_DNA"/>
</dbReference>
<dbReference type="Proteomes" id="UP000799772">
    <property type="component" value="Unassembled WGS sequence"/>
</dbReference>
<evidence type="ECO:0000313" key="3">
    <source>
        <dbReference type="Proteomes" id="UP000799772"/>
    </source>
</evidence>
<feature type="transmembrane region" description="Helical" evidence="1">
    <location>
        <begin position="374"/>
        <end position="392"/>
    </location>
</feature>
<comment type="caution">
    <text evidence="2">The sequence shown here is derived from an EMBL/GenBank/DDBJ whole genome shotgun (WGS) entry which is preliminary data.</text>
</comment>
<organism evidence="2 3">
    <name type="scientific">Rhizodiscina lignyota</name>
    <dbReference type="NCBI Taxonomy" id="1504668"/>
    <lineage>
        <taxon>Eukaryota</taxon>
        <taxon>Fungi</taxon>
        <taxon>Dikarya</taxon>
        <taxon>Ascomycota</taxon>
        <taxon>Pezizomycotina</taxon>
        <taxon>Dothideomycetes</taxon>
        <taxon>Pleosporomycetidae</taxon>
        <taxon>Aulographales</taxon>
        <taxon>Rhizodiscinaceae</taxon>
        <taxon>Rhizodiscina</taxon>
    </lineage>
</organism>
<keyword evidence="1" id="KW-0472">Membrane</keyword>
<name>A0A9P4MFT3_9PEZI</name>
<gene>
    <name evidence="2" type="ORF">NA57DRAFT_70047</name>
</gene>
<reference evidence="2" key="1">
    <citation type="journal article" date="2020" name="Stud. Mycol.">
        <title>101 Dothideomycetes genomes: a test case for predicting lifestyles and emergence of pathogens.</title>
        <authorList>
            <person name="Haridas S."/>
            <person name="Albert R."/>
            <person name="Binder M."/>
            <person name="Bloem J."/>
            <person name="Labutti K."/>
            <person name="Salamov A."/>
            <person name="Andreopoulos B."/>
            <person name="Baker S."/>
            <person name="Barry K."/>
            <person name="Bills G."/>
            <person name="Bluhm B."/>
            <person name="Cannon C."/>
            <person name="Castanera R."/>
            <person name="Culley D."/>
            <person name="Daum C."/>
            <person name="Ezra D."/>
            <person name="Gonzalez J."/>
            <person name="Henrissat B."/>
            <person name="Kuo A."/>
            <person name="Liang C."/>
            <person name="Lipzen A."/>
            <person name="Lutzoni F."/>
            <person name="Magnuson J."/>
            <person name="Mondo S."/>
            <person name="Nolan M."/>
            <person name="Ohm R."/>
            <person name="Pangilinan J."/>
            <person name="Park H.-J."/>
            <person name="Ramirez L."/>
            <person name="Alfaro M."/>
            <person name="Sun H."/>
            <person name="Tritt A."/>
            <person name="Yoshinaga Y."/>
            <person name="Zwiers L.-H."/>
            <person name="Turgeon B."/>
            <person name="Goodwin S."/>
            <person name="Spatafora J."/>
            <person name="Crous P."/>
            <person name="Grigoriev I."/>
        </authorList>
    </citation>
    <scope>NUCLEOTIDE SEQUENCE</scope>
    <source>
        <strain evidence="2">CBS 133067</strain>
    </source>
</reference>
<sequence length="471" mass="53488">MYDDYHQRLLSDGTRFRPRTGNSIVEIFETQDGWQLEESGIEDEHIPPWLEDPATGLNGTTERKSILRLLICSPEQHHNDAEVLPLPISRRSFQDMMRFWHLPTEFLRMLLSTMAIATTFSKKCDETGASIEGVLLRGGRSRDYNYCVAVAFDISSGVTCAVVHGLEKPEVEKLKDCLRRSLELAAHPMLVPLILIELKIHHFAILLERRAQGLAEIEYETGMRHGFSNNLRRNPPREIRLRDRANLDFDLLTQKLTGVAGTFAFCDLTFDVGLRSLNLVEQVAEKLQRTSYGQALPGPLAQRITYLKGLIAGAQSTRRLLEQRTQAQVQTVYSLIGQKDAEAGLKDSAAMRKIAKDAKEIAVLTRRDSTDMRIIAAVTLFFLPGTFVATFFSSAFFDFPIDDPDHPVSPLIWIYWLVTGALTLIVLVAWVVFSRRKLRHMQHLMPEDVENQIDKNQLLRRLSSVTREKSS</sequence>
<dbReference type="OrthoDB" id="2830640at2759"/>
<protein>
    <submittedName>
        <fullName evidence="2">Uncharacterized protein</fullName>
    </submittedName>
</protein>
<evidence type="ECO:0000313" key="2">
    <source>
        <dbReference type="EMBL" id="KAF2103839.1"/>
    </source>
</evidence>
<evidence type="ECO:0000256" key="1">
    <source>
        <dbReference type="SAM" id="Phobius"/>
    </source>
</evidence>
<keyword evidence="1" id="KW-1133">Transmembrane helix</keyword>
<dbReference type="AlphaFoldDB" id="A0A9P4MFT3"/>
<accession>A0A9P4MFT3</accession>